<proteinExistence type="predicted"/>
<reference evidence="2 3" key="1">
    <citation type="submission" date="2023-07" db="EMBL/GenBank/DDBJ databases">
        <title>Sorghum-associated microbial communities from plants grown in Nebraska, USA.</title>
        <authorList>
            <person name="Schachtman D."/>
        </authorList>
    </citation>
    <scope>NUCLEOTIDE SEQUENCE [LARGE SCALE GENOMIC DNA]</scope>
    <source>
        <strain evidence="2 3">3773</strain>
    </source>
</reference>
<dbReference type="Proteomes" id="UP001255185">
    <property type="component" value="Unassembled WGS sequence"/>
</dbReference>
<comment type="caution">
    <text evidence="2">The sequence shown here is derived from an EMBL/GenBank/DDBJ whole genome shotgun (WGS) entry which is preliminary data.</text>
</comment>
<evidence type="ECO:0008006" key="4">
    <source>
        <dbReference type="Google" id="ProtNLM"/>
    </source>
</evidence>
<organism evidence="2 3">
    <name type="scientific">Flavobacterium arsenatis</name>
    <dbReference type="NCBI Taxonomy" id="1484332"/>
    <lineage>
        <taxon>Bacteria</taxon>
        <taxon>Pseudomonadati</taxon>
        <taxon>Bacteroidota</taxon>
        <taxon>Flavobacteriia</taxon>
        <taxon>Flavobacteriales</taxon>
        <taxon>Flavobacteriaceae</taxon>
        <taxon>Flavobacterium</taxon>
    </lineage>
</organism>
<evidence type="ECO:0000313" key="2">
    <source>
        <dbReference type="EMBL" id="MDR6966249.1"/>
    </source>
</evidence>
<keyword evidence="3" id="KW-1185">Reference proteome</keyword>
<feature type="signal peptide" evidence="1">
    <location>
        <begin position="1"/>
        <end position="18"/>
    </location>
</feature>
<protein>
    <recommendedName>
        <fullName evidence="4">Outer membrane protein beta-barrel domain-containing protein</fullName>
    </recommendedName>
</protein>
<keyword evidence="1" id="KW-0732">Signal</keyword>
<dbReference type="RefSeq" id="WP_310023725.1">
    <property type="nucleotide sequence ID" value="NZ_JAVDVI010000001.1"/>
</dbReference>
<dbReference type="EMBL" id="JAVDVI010000001">
    <property type="protein sequence ID" value="MDR6966249.1"/>
    <property type="molecule type" value="Genomic_DNA"/>
</dbReference>
<name>A0ABU1TJY9_9FLAO</name>
<gene>
    <name evidence="2" type="ORF">J2X31_000242</name>
</gene>
<feature type="chain" id="PRO_5046119477" description="Outer membrane protein beta-barrel domain-containing protein" evidence="1">
    <location>
        <begin position="19"/>
        <end position="170"/>
    </location>
</feature>
<accession>A0ABU1TJY9</accession>
<sequence length="170" mass="19034">MKNLIASILILLVGPVFGQAGEGKAEDKKFTLNPWDNINGFRVATSYYKNFEFEASYLISSYPRQEPGFGGFAMLVQYVGAGIEYVNVGNQHAIGAKLSYEANFSIFSAQVGGDIIASDQDFQYRMLPRIGVSVFGLITAYYGWNYNLRKESELMSAEHIFTLQFNLLNH</sequence>
<evidence type="ECO:0000313" key="3">
    <source>
        <dbReference type="Proteomes" id="UP001255185"/>
    </source>
</evidence>
<evidence type="ECO:0000256" key="1">
    <source>
        <dbReference type="SAM" id="SignalP"/>
    </source>
</evidence>